<dbReference type="OrthoDB" id="425534at2759"/>
<dbReference type="PANTHER" id="PTHR43248">
    <property type="entry name" value="2-SUCCINYL-6-HYDROXY-2,4-CYCLOHEXADIENE-1-CARBOXYLATE SYNTHASE"/>
    <property type="match status" value="1"/>
</dbReference>
<sequence>MAILRHLLFPLVLNAASLSASPLAPLFSNSSSSSNNSGISSLPAPSSSVQTPLSSIQEPDWSSILPSQQLDYHDCYDGKFQCARLLVPLDWKTAGDNRTIAIAMVKLPAAVPDDDPTFGGSVFVNPGGPGASGINHLVKNGATLQRVLVDKPGVRHYELVSFDPRGIGRTNPVDCFGHNDFARAAWILQDHAKGSLTSGEGAIINGLSLAKALSMRCEREAGEALAYVNTPSVARDMVEMVDKIAELRKRKAAAAPPAPKAEDANNNNKNKKPRHGAEEDDDPTPRLQYIGFSYGTVLGNTFASMFPGRVGRMVLDGVADATDYFEGDGWMTNLQDTDAIFEEFWDGCFRSENALCPFRETDKDAKRARKRFWSWVEALDESPAPIYRPNGALMRLTGEQVLRVVGSALYRPRQQFQPLALALFHGMQGNLTRVASWADSGIPKVADACHAAAAAKNHHNGASGLSLLPDPKDEGGFAVLCSDGEDVTDRNTKFWRKYAKKQGKKSDVFGVFWASIRMTCSSWPVRPSWSFRGPFSTPRHSARPLFSGKPAAPLLFLSSRFDPVTPLKAARSMAKEHPGSAVVVQESLGHSAWGSAPSRCTWKIVSDYLHSGVVPKKDTVCRADCGPWDHVCDAALGKREEEEDGVKEWEAMNLGEEPQVRRFPLGLE</sequence>
<feature type="region of interest" description="Disordered" evidence="3">
    <location>
        <begin position="249"/>
        <end position="284"/>
    </location>
</feature>
<dbReference type="EMBL" id="KI911150">
    <property type="protein sequence ID" value="ETS00973.1"/>
    <property type="molecule type" value="Genomic_DNA"/>
</dbReference>
<feature type="signal peptide" evidence="4">
    <location>
        <begin position="1"/>
        <end position="19"/>
    </location>
</feature>
<dbReference type="Proteomes" id="UP000024376">
    <property type="component" value="Unassembled WGS sequence"/>
</dbReference>
<keyword evidence="4" id="KW-0732">Signal</keyword>
<proteinExistence type="inferred from homology"/>
<dbReference type="InterPro" id="IPR029058">
    <property type="entry name" value="AB_hydrolase_fold"/>
</dbReference>
<dbReference type="GO" id="GO:0016787">
    <property type="term" value="F:hydrolase activity"/>
    <property type="evidence" value="ECO:0007669"/>
    <property type="project" value="UniProtKB-KW"/>
</dbReference>
<dbReference type="KEGG" id="trr:M419DRAFT_9628"/>
<evidence type="ECO:0000256" key="3">
    <source>
        <dbReference type="SAM" id="MobiDB-lite"/>
    </source>
</evidence>
<keyword evidence="2" id="KW-0378">Hydrolase</keyword>
<gene>
    <name evidence="6" type="ORF">M419DRAFT_9628</name>
</gene>
<dbReference type="PANTHER" id="PTHR43248:SF25">
    <property type="entry name" value="AB HYDROLASE-1 DOMAIN-CONTAINING PROTEIN-RELATED"/>
    <property type="match status" value="1"/>
</dbReference>
<reference evidence="7" key="1">
    <citation type="journal article" date="2013" name="Ind. Biotechnol.">
        <title>Comparative genomics analysis of Trichoderma reesei strains.</title>
        <authorList>
            <person name="Koike H."/>
            <person name="Aerts A."/>
            <person name="LaButti K."/>
            <person name="Grigoriev I.V."/>
            <person name="Baker S.E."/>
        </authorList>
    </citation>
    <scope>NUCLEOTIDE SEQUENCE [LARGE SCALE GENOMIC DNA]</scope>
    <source>
        <strain evidence="7">ATCC 56765 / BCRC 32924 / NRRL 11460 / Rut C-30</strain>
    </source>
</reference>
<accession>A0A024S7C7</accession>
<name>A0A024S7C7_HYPJR</name>
<dbReference type="AlphaFoldDB" id="A0A024S7C7"/>
<feature type="chain" id="PRO_5001537039" description="Peptidase S33 tripeptidyl aminopeptidase-like C-terminal domain-containing protein" evidence="4">
    <location>
        <begin position="20"/>
        <end position="668"/>
    </location>
</feature>
<protein>
    <recommendedName>
        <fullName evidence="5">Peptidase S33 tripeptidyl aminopeptidase-like C-terminal domain-containing protein</fullName>
    </recommendedName>
</protein>
<evidence type="ECO:0000256" key="4">
    <source>
        <dbReference type="SAM" id="SignalP"/>
    </source>
</evidence>
<feature type="domain" description="Peptidase S33 tripeptidyl aminopeptidase-like C-terminal" evidence="5">
    <location>
        <begin position="507"/>
        <end position="621"/>
    </location>
</feature>
<evidence type="ECO:0000313" key="7">
    <source>
        <dbReference type="Proteomes" id="UP000024376"/>
    </source>
</evidence>
<evidence type="ECO:0000256" key="2">
    <source>
        <dbReference type="ARBA" id="ARBA00022801"/>
    </source>
</evidence>
<organism evidence="6 7">
    <name type="scientific">Hypocrea jecorina (strain ATCC 56765 / BCRC 32924 / NRRL 11460 / Rut C-30)</name>
    <name type="common">Trichoderma reesei</name>
    <dbReference type="NCBI Taxonomy" id="1344414"/>
    <lineage>
        <taxon>Eukaryota</taxon>
        <taxon>Fungi</taxon>
        <taxon>Dikarya</taxon>
        <taxon>Ascomycota</taxon>
        <taxon>Pezizomycotina</taxon>
        <taxon>Sordariomycetes</taxon>
        <taxon>Hypocreomycetidae</taxon>
        <taxon>Hypocreales</taxon>
        <taxon>Hypocreaceae</taxon>
        <taxon>Trichoderma</taxon>
    </lineage>
</organism>
<dbReference type="Gene3D" id="3.40.50.1820">
    <property type="entry name" value="alpha/beta hydrolase"/>
    <property type="match status" value="1"/>
</dbReference>
<evidence type="ECO:0000313" key="6">
    <source>
        <dbReference type="EMBL" id="ETS00973.1"/>
    </source>
</evidence>
<dbReference type="InterPro" id="IPR051601">
    <property type="entry name" value="Serine_prot/Carboxylest_S33"/>
</dbReference>
<evidence type="ECO:0000256" key="1">
    <source>
        <dbReference type="ARBA" id="ARBA00010088"/>
    </source>
</evidence>
<dbReference type="Pfam" id="PF08386">
    <property type="entry name" value="Abhydrolase_4"/>
    <property type="match status" value="1"/>
</dbReference>
<comment type="similarity">
    <text evidence="1">Belongs to the peptidase S33 family.</text>
</comment>
<evidence type="ECO:0000259" key="5">
    <source>
        <dbReference type="Pfam" id="PF08386"/>
    </source>
</evidence>
<dbReference type="HOGENOM" id="CLU_013364_5_2_1"/>
<dbReference type="SUPFAM" id="SSF53474">
    <property type="entry name" value="alpha/beta-Hydrolases"/>
    <property type="match status" value="1"/>
</dbReference>
<dbReference type="InterPro" id="IPR013595">
    <property type="entry name" value="Pept_S33_TAP-like_C"/>
</dbReference>